<evidence type="ECO:0000313" key="1">
    <source>
        <dbReference type="EMBL" id="MBK0419700.1"/>
    </source>
</evidence>
<sequence>MLALRGGPPPGAVLIDGRSGSGKTTLAATIAAALGARILRVEDLYPGWDGLAAGSRAVPTVLETGRFQRFDWHVGEFAEWRALDAGGPIVVEGCGALSTSSLDAANRFAARAGGGPAWGIWVECPDERRRRRALTRDGDVFRPHWERWAAQEEARFAVTRPRALARETRYT</sequence>
<dbReference type="Proteomes" id="UP000608530">
    <property type="component" value="Unassembled WGS sequence"/>
</dbReference>
<organism evidence="1 2">
    <name type="scientific">Leucobacter chromiisoli</name>
    <dbReference type="NCBI Taxonomy" id="2796471"/>
    <lineage>
        <taxon>Bacteria</taxon>
        <taxon>Bacillati</taxon>
        <taxon>Actinomycetota</taxon>
        <taxon>Actinomycetes</taxon>
        <taxon>Micrococcales</taxon>
        <taxon>Microbacteriaceae</taxon>
        <taxon>Leucobacter</taxon>
    </lineage>
</organism>
<dbReference type="SUPFAM" id="SSF52540">
    <property type="entry name" value="P-loop containing nucleoside triphosphate hydrolases"/>
    <property type="match status" value="1"/>
</dbReference>
<accession>A0A934Q7H1</accession>
<dbReference type="AlphaFoldDB" id="A0A934Q7H1"/>
<dbReference type="EMBL" id="JAEHOH010000015">
    <property type="protein sequence ID" value="MBK0419700.1"/>
    <property type="molecule type" value="Genomic_DNA"/>
</dbReference>
<evidence type="ECO:0000313" key="2">
    <source>
        <dbReference type="Proteomes" id="UP000608530"/>
    </source>
</evidence>
<dbReference type="InterPro" id="IPR027417">
    <property type="entry name" value="P-loop_NTPase"/>
</dbReference>
<keyword evidence="2" id="KW-1185">Reference proteome</keyword>
<proteinExistence type="predicted"/>
<reference evidence="1" key="1">
    <citation type="submission" date="2020-12" db="EMBL/GenBank/DDBJ databases">
        <title>Leucobacter sp. CAS1, isolated from Chromium sludge.</title>
        <authorList>
            <person name="Xu Z."/>
        </authorList>
    </citation>
    <scope>NUCLEOTIDE SEQUENCE</scope>
    <source>
        <strain evidence="1">CSA1</strain>
    </source>
</reference>
<gene>
    <name evidence="1" type="ORF">JD276_11710</name>
</gene>
<dbReference type="Gene3D" id="3.40.50.300">
    <property type="entry name" value="P-loop containing nucleotide triphosphate hydrolases"/>
    <property type="match status" value="1"/>
</dbReference>
<protein>
    <submittedName>
        <fullName evidence="1">AAA family ATPase</fullName>
    </submittedName>
</protein>
<comment type="caution">
    <text evidence="1">The sequence shown here is derived from an EMBL/GenBank/DDBJ whole genome shotgun (WGS) entry which is preliminary data.</text>
</comment>
<name>A0A934Q7H1_9MICO</name>